<reference evidence="1" key="1">
    <citation type="journal article" date="2019" name="Science">
        <title>Mutation of a bHLH transcription factor allowed almond domestication.</title>
        <authorList>
            <person name="Sanchez-Perez R."/>
            <person name="Pavan S."/>
            <person name="Mazzeo R."/>
            <person name="Moldovan C."/>
            <person name="Aiese Cigliano R."/>
            <person name="Del Cueto J."/>
            <person name="Ricciardi F."/>
            <person name="Lotti C."/>
            <person name="Ricciardi L."/>
            <person name="Dicenta F."/>
            <person name="Lopez-Marques R.L."/>
            <person name="Lindberg Moller B."/>
        </authorList>
    </citation>
    <scope>NUCLEOTIDE SEQUENCE</scope>
</reference>
<dbReference type="EMBL" id="AP021825">
    <property type="protein sequence ID" value="BBN70495.1"/>
    <property type="molecule type" value="Genomic_DNA"/>
</dbReference>
<organism evidence="1">
    <name type="scientific">Prunus dulcis</name>
    <name type="common">Almond</name>
    <name type="synonym">Amygdalus dulcis</name>
    <dbReference type="NCBI Taxonomy" id="3755"/>
    <lineage>
        <taxon>Eukaryota</taxon>
        <taxon>Viridiplantae</taxon>
        <taxon>Streptophyta</taxon>
        <taxon>Embryophyta</taxon>
        <taxon>Tracheophyta</taxon>
        <taxon>Spermatophyta</taxon>
        <taxon>Magnoliopsida</taxon>
        <taxon>eudicotyledons</taxon>
        <taxon>Gunneridae</taxon>
        <taxon>Pentapetalae</taxon>
        <taxon>rosids</taxon>
        <taxon>fabids</taxon>
        <taxon>Rosales</taxon>
        <taxon>Rosaceae</taxon>
        <taxon>Amygdaloideae</taxon>
        <taxon>Amygdaleae</taxon>
        <taxon>Prunus</taxon>
    </lineage>
</organism>
<sequence length="104" mass="11570">MLRDCCCCYGLDEFRGRVLKEDGSRTSQPTEHETSLQSMVFQLATHPPFPAFDMDTKTESAPVVLIKLDSIKKSIEVKECGEIATSISSPSSPAFSSRIRTFHI</sequence>
<accession>A0A5H2XY23</accession>
<name>A0A5H2XY23_PRUDU</name>
<dbReference type="AlphaFoldDB" id="A0A5H2XY23"/>
<gene>
    <name evidence="1" type="ORF">Prudu_1488S000700</name>
</gene>
<protein>
    <submittedName>
        <fullName evidence="1">Uncharacterized protein</fullName>
    </submittedName>
</protein>
<proteinExistence type="predicted"/>
<evidence type="ECO:0000313" key="1">
    <source>
        <dbReference type="EMBL" id="BBN70495.1"/>
    </source>
</evidence>